<evidence type="ECO:0000256" key="3">
    <source>
        <dbReference type="ARBA" id="ARBA00022703"/>
    </source>
</evidence>
<dbReference type="EMBL" id="OC920768">
    <property type="protein sequence ID" value="CAD7652804.1"/>
    <property type="molecule type" value="Genomic_DNA"/>
</dbReference>
<feature type="domain" description="Caspase family p20" evidence="5">
    <location>
        <begin position="60"/>
        <end position="156"/>
    </location>
</feature>
<keyword evidence="2" id="KW-0645">Protease</keyword>
<dbReference type="InterPro" id="IPR029030">
    <property type="entry name" value="Caspase-like_dom_sf"/>
</dbReference>
<dbReference type="InterPro" id="IPR015917">
    <property type="entry name" value="Pept_C14A"/>
</dbReference>
<evidence type="ECO:0000256" key="1">
    <source>
        <dbReference type="ARBA" id="ARBA00010134"/>
    </source>
</evidence>
<dbReference type="PROSITE" id="PS50208">
    <property type="entry name" value="CASPASE_P20"/>
    <property type="match status" value="1"/>
</dbReference>
<dbReference type="Proteomes" id="UP000728032">
    <property type="component" value="Unassembled WGS sequence"/>
</dbReference>
<gene>
    <name evidence="6" type="ORF">ONB1V03_LOCUS9463</name>
</gene>
<dbReference type="PANTHER" id="PTHR47901">
    <property type="entry name" value="CASPASE RECRUITMENT DOMAIN-CONTAINING PROTEIN 18"/>
    <property type="match status" value="1"/>
</dbReference>
<dbReference type="AlphaFoldDB" id="A0A7R9M5R1"/>
<evidence type="ECO:0000313" key="6">
    <source>
        <dbReference type="EMBL" id="CAD7652804.1"/>
    </source>
</evidence>
<dbReference type="GO" id="GO:0004197">
    <property type="term" value="F:cysteine-type endopeptidase activity"/>
    <property type="evidence" value="ECO:0007669"/>
    <property type="project" value="InterPro"/>
</dbReference>
<keyword evidence="7" id="KW-1185">Reference proteome</keyword>
<organism evidence="6">
    <name type="scientific">Oppiella nova</name>
    <dbReference type="NCBI Taxonomy" id="334625"/>
    <lineage>
        <taxon>Eukaryota</taxon>
        <taxon>Metazoa</taxon>
        <taxon>Ecdysozoa</taxon>
        <taxon>Arthropoda</taxon>
        <taxon>Chelicerata</taxon>
        <taxon>Arachnida</taxon>
        <taxon>Acari</taxon>
        <taxon>Acariformes</taxon>
        <taxon>Sarcoptiformes</taxon>
        <taxon>Oribatida</taxon>
        <taxon>Brachypylina</taxon>
        <taxon>Oppioidea</taxon>
        <taxon>Oppiidae</taxon>
        <taxon>Oppiella</taxon>
    </lineage>
</organism>
<evidence type="ECO:0000313" key="7">
    <source>
        <dbReference type="Proteomes" id="UP000728032"/>
    </source>
</evidence>
<dbReference type="InterPro" id="IPR001309">
    <property type="entry name" value="Pept_C14_p20"/>
</dbReference>
<reference evidence="6" key="1">
    <citation type="submission" date="2020-11" db="EMBL/GenBank/DDBJ databases">
        <authorList>
            <person name="Tran Van P."/>
        </authorList>
    </citation>
    <scope>NUCLEOTIDE SEQUENCE</scope>
</reference>
<dbReference type="InterPro" id="IPR011600">
    <property type="entry name" value="Pept_C14_caspase"/>
</dbReference>
<dbReference type="GO" id="GO:0006508">
    <property type="term" value="P:proteolysis"/>
    <property type="evidence" value="ECO:0007669"/>
    <property type="project" value="UniProtKB-KW"/>
</dbReference>
<comment type="similarity">
    <text evidence="1">Belongs to the peptidase C14A family.</text>
</comment>
<sequence length="234" mass="26785">MAYQDQINLDVNRAIILRSATTRWYKMDSNPRGKAVIFVQDIKYTTEPIVVDLGNEGLRFKHIFNQLGYDTQVHMRKSSTEIMSTLNEYATSEHPGDSFIVMFTGHGFNGNICGNDNYEHDVLPIQNVLDLFSEKNCLALQSKPKVFLFNCCRESYAAYCNGIEMYTYFGRALSHTPAQFASYKSLDEIIKKTTARLESDLAVVREMEPTDDNQHNPEFQTFGVQKDLYFNPGL</sequence>
<dbReference type="EMBL" id="CAJPVJ010005943">
    <property type="protein sequence ID" value="CAG2169991.1"/>
    <property type="molecule type" value="Genomic_DNA"/>
</dbReference>
<accession>A0A7R9M5R1</accession>
<dbReference type="PRINTS" id="PR00376">
    <property type="entry name" value="IL1BCENZYME"/>
</dbReference>
<dbReference type="InterPro" id="IPR002398">
    <property type="entry name" value="Pept_C14"/>
</dbReference>
<protein>
    <recommendedName>
        <fullName evidence="5">Caspase family p20 domain-containing protein</fullName>
    </recommendedName>
</protein>
<dbReference type="PANTHER" id="PTHR47901:SF8">
    <property type="entry name" value="CASPASE-3"/>
    <property type="match status" value="1"/>
</dbReference>
<keyword evidence="3" id="KW-0053">Apoptosis</keyword>
<dbReference type="Pfam" id="PF00656">
    <property type="entry name" value="Peptidase_C14"/>
    <property type="match status" value="1"/>
</dbReference>
<dbReference type="SMART" id="SM00115">
    <property type="entry name" value="CASc"/>
    <property type="match status" value="1"/>
</dbReference>
<dbReference type="GO" id="GO:0006915">
    <property type="term" value="P:apoptotic process"/>
    <property type="evidence" value="ECO:0007669"/>
    <property type="project" value="UniProtKB-KW"/>
</dbReference>
<evidence type="ECO:0000259" key="5">
    <source>
        <dbReference type="PROSITE" id="PS50208"/>
    </source>
</evidence>
<name>A0A7R9M5R1_9ACAR</name>
<dbReference type="Gene3D" id="3.40.50.1460">
    <property type="match status" value="1"/>
</dbReference>
<proteinExistence type="inferred from homology"/>
<evidence type="ECO:0000256" key="4">
    <source>
        <dbReference type="ARBA" id="ARBA00022801"/>
    </source>
</evidence>
<dbReference type="OrthoDB" id="6097640at2759"/>
<dbReference type="SUPFAM" id="SSF52129">
    <property type="entry name" value="Caspase-like"/>
    <property type="match status" value="1"/>
</dbReference>
<evidence type="ECO:0000256" key="2">
    <source>
        <dbReference type="ARBA" id="ARBA00022670"/>
    </source>
</evidence>
<keyword evidence="4" id="KW-0378">Hydrolase</keyword>